<dbReference type="STRING" id="53468.A0A158QUF2"/>
<keyword evidence="3" id="KW-1185">Reference proteome</keyword>
<feature type="region of interest" description="Disordered" evidence="1">
    <location>
        <begin position="261"/>
        <end position="513"/>
    </location>
</feature>
<feature type="compositionally biased region" description="Basic and acidic residues" evidence="1">
    <location>
        <begin position="492"/>
        <end position="506"/>
    </location>
</feature>
<gene>
    <name evidence="2" type="ORF">MCOS_LOCUS6173</name>
</gene>
<feature type="compositionally biased region" description="Low complexity" evidence="1">
    <location>
        <begin position="416"/>
        <end position="448"/>
    </location>
</feature>
<sequence>MEPFYLAGAADRHARVTSRRAYLDFPVRRSMSVDTPTRTSTHHHDNHSLGGDSYSDEDDERYLSPLPCQEGCRALYSKLMSPMISSVAIDRSVSLTREGEGASNQAEADEDHLKTGNHSLPGTDAVKKAQVDPKQAAYAARKSVRELYGKPCWWGDDDDSQEDKAPSKPTSAQPSGEVSTSKTPTSPGPQGKLEIHFFAKYSPLTRYLSIFADPQFSFTATPRRQAEAFTIDLADTANRSPVGGACVPNRLRRAIQDREQTLRQMSSPTSRPPASTAAKKTTLKTTSGQASTPRQSTTRPKPRSQVGAAAGDGVGQKTTPFSPRSKTAVQLPSDTSPKSVARKSTPNAAAAKGTKPPALQASHRTENQKPPPPRNFPNPLAQRNRIPLRQSSTPLSSARTSASNRRPVERGGCRGARQPTTTATKTQRSTTSGAFQASAGSPTSPSGAKQSSHATPRSAAHPPGPRNKAYLKRETTPLSNDAVSKGSPGSPFERRITSSVRTESRRVGVGAGRQLTPVRSTLSEEKRAPASSLRPRHVVLNHAGANAIIYAEYVTLRSRENIEDRSGEDTTVY</sequence>
<dbReference type="Proteomes" id="UP000267029">
    <property type="component" value="Unassembled WGS sequence"/>
</dbReference>
<dbReference type="AlphaFoldDB" id="A0A158QUF2"/>
<evidence type="ECO:0000256" key="1">
    <source>
        <dbReference type="SAM" id="MobiDB-lite"/>
    </source>
</evidence>
<feature type="compositionally biased region" description="Low complexity" evidence="1">
    <location>
        <begin position="266"/>
        <end position="287"/>
    </location>
</feature>
<dbReference type="EMBL" id="UXSR01005239">
    <property type="protein sequence ID" value="VDD80170.1"/>
    <property type="molecule type" value="Genomic_DNA"/>
</dbReference>
<feature type="region of interest" description="Disordered" evidence="1">
    <location>
        <begin position="32"/>
        <end position="61"/>
    </location>
</feature>
<feature type="compositionally biased region" description="Polar residues" evidence="1">
    <location>
        <begin position="288"/>
        <end position="299"/>
    </location>
</feature>
<dbReference type="OrthoDB" id="444265at2759"/>
<name>A0A158QUF2_MESCO</name>
<proteinExistence type="predicted"/>
<evidence type="ECO:0000313" key="2">
    <source>
        <dbReference type="EMBL" id="VDD80170.1"/>
    </source>
</evidence>
<accession>A0A158QUF2</accession>
<feature type="compositionally biased region" description="Polar residues" evidence="1">
    <location>
        <begin position="168"/>
        <end position="185"/>
    </location>
</feature>
<feature type="region of interest" description="Disordered" evidence="1">
    <location>
        <begin position="95"/>
        <end position="132"/>
    </location>
</feature>
<feature type="region of interest" description="Disordered" evidence="1">
    <location>
        <begin position="155"/>
        <end position="191"/>
    </location>
</feature>
<protein>
    <submittedName>
        <fullName evidence="2">Uncharacterized protein</fullName>
    </submittedName>
</protein>
<evidence type="ECO:0000313" key="3">
    <source>
        <dbReference type="Proteomes" id="UP000267029"/>
    </source>
</evidence>
<feature type="compositionally biased region" description="Polar residues" evidence="1">
    <location>
        <begin position="316"/>
        <end position="347"/>
    </location>
</feature>
<organism evidence="2 3">
    <name type="scientific">Mesocestoides corti</name>
    <name type="common">Flatworm</name>
    <dbReference type="NCBI Taxonomy" id="53468"/>
    <lineage>
        <taxon>Eukaryota</taxon>
        <taxon>Metazoa</taxon>
        <taxon>Spiralia</taxon>
        <taxon>Lophotrochozoa</taxon>
        <taxon>Platyhelminthes</taxon>
        <taxon>Cestoda</taxon>
        <taxon>Eucestoda</taxon>
        <taxon>Cyclophyllidea</taxon>
        <taxon>Mesocestoididae</taxon>
        <taxon>Mesocestoides</taxon>
    </lineage>
</organism>
<feature type="compositionally biased region" description="Polar residues" evidence="1">
    <location>
        <begin position="389"/>
        <end position="404"/>
    </location>
</feature>
<reference evidence="2 3" key="1">
    <citation type="submission" date="2018-10" db="EMBL/GenBank/DDBJ databases">
        <authorList>
            <consortium name="Pathogen Informatics"/>
        </authorList>
    </citation>
    <scope>NUCLEOTIDE SEQUENCE [LARGE SCALE GENOMIC DNA]</scope>
</reference>